<keyword evidence="14" id="KW-1185">Reference proteome</keyword>
<evidence type="ECO:0000256" key="2">
    <source>
        <dbReference type="ARBA" id="ARBA00009184"/>
    </source>
</evidence>
<evidence type="ECO:0000256" key="7">
    <source>
        <dbReference type="ARBA" id="ARBA00022692"/>
    </source>
</evidence>
<dbReference type="InterPro" id="IPR036412">
    <property type="entry name" value="HAD-like_sf"/>
</dbReference>
<dbReference type="CDD" id="cd04309">
    <property type="entry name" value="HAD_PSP_eu"/>
    <property type="match status" value="1"/>
</dbReference>
<comment type="similarity">
    <text evidence="2">Belongs to the HAD-like hydrolase superfamily. SerB family.</text>
</comment>
<dbReference type="Gene3D" id="1.10.150.210">
    <property type="entry name" value="Phosphoserine phosphatase, domain 2"/>
    <property type="match status" value="1"/>
</dbReference>
<sequence length="538" mass="59861">MIRIAALPTAAPIGHIHSHIETLEEQTKRMWRSADAVCFDVDSTVCQDEAIDELAKYLGVGEAVANVTRSAMNGNARFREALAARLEVMRPSYDQLEQYAIVTKPKLTPGIQNLINTLHKRGTDVYLVSGGFRRLILPVADILGIDRKRIYANEILFDTHKNYAGFDINEPTSDSGSKDVSKKHNYKQIVMVGDGATDAEACPPADAFIGFGGNQTVLMPVLDPDLVNKTGLRLTKKLIKVHTDPRTEALMESKANSPKDVLQFRIFLNISDPLPTTTLFLRFIFYSFESANFLGLQKFFVKPPIKSAGSDQNYLPDRELLAQASYVFTNSNPYLDYPHPTIHKSIGIGGIAVDIGNANANQLSQEWDTILNQRKINVLVSFGSVAKSVYMPDNYKQSLLSVFSSLPFITFIWKYEDEGASIVNHVPNVHLSTWVPQNSLLADPRLSLFITHGGLGSTTELAHMGKPAVMVTIYSKESVPLFADQMRNANMLARHGGAIVLTKYDLGHPEKIRTAIEMAIKEPKYYTYNEITIPIYLH</sequence>
<dbReference type="SUPFAM" id="SSF56784">
    <property type="entry name" value="HAD-like"/>
    <property type="match status" value="1"/>
</dbReference>
<dbReference type="NCBIfam" id="TIGR00338">
    <property type="entry name" value="serB"/>
    <property type="match status" value="1"/>
</dbReference>
<dbReference type="EC" id="2.4.1.17" evidence="4"/>
<keyword evidence="6" id="KW-0808">Transferase</keyword>
<evidence type="ECO:0000256" key="5">
    <source>
        <dbReference type="ARBA" id="ARBA00022676"/>
    </source>
</evidence>
<evidence type="ECO:0000256" key="13">
    <source>
        <dbReference type="PIRSR" id="PIRSR604469-1"/>
    </source>
</evidence>
<dbReference type="Pfam" id="PF00201">
    <property type="entry name" value="UDPGT"/>
    <property type="match status" value="1"/>
</dbReference>
<evidence type="ECO:0000256" key="11">
    <source>
        <dbReference type="ARBA" id="ARBA00031693"/>
    </source>
</evidence>
<dbReference type="InterPro" id="IPR023214">
    <property type="entry name" value="HAD_sf"/>
</dbReference>
<keyword evidence="10" id="KW-0472">Membrane</keyword>
<evidence type="ECO:0000256" key="1">
    <source>
        <dbReference type="ARBA" id="ARBA00004167"/>
    </source>
</evidence>
<dbReference type="GO" id="GO:0016020">
    <property type="term" value="C:membrane"/>
    <property type="evidence" value="ECO:0007669"/>
    <property type="project" value="UniProtKB-SubCell"/>
</dbReference>
<dbReference type="GO" id="GO:0036424">
    <property type="term" value="F:L-phosphoserine phosphatase activity"/>
    <property type="evidence" value="ECO:0007669"/>
    <property type="project" value="InterPro"/>
</dbReference>
<evidence type="ECO:0000256" key="10">
    <source>
        <dbReference type="ARBA" id="ARBA00023136"/>
    </source>
</evidence>
<dbReference type="FunFam" id="1.10.150.210:FF:000003">
    <property type="entry name" value="Phosphoserine phosphatase SerB"/>
    <property type="match status" value="1"/>
</dbReference>
<comment type="catalytic activity">
    <reaction evidence="12">
        <text>glucuronate acceptor + UDP-alpha-D-glucuronate = acceptor beta-D-glucuronoside + UDP + H(+)</text>
        <dbReference type="Rhea" id="RHEA:21032"/>
        <dbReference type="ChEBI" id="CHEBI:15378"/>
        <dbReference type="ChEBI" id="CHEBI:58052"/>
        <dbReference type="ChEBI" id="CHEBI:58223"/>
        <dbReference type="ChEBI" id="CHEBI:132367"/>
        <dbReference type="ChEBI" id="CHEBI:132368"/>
        <dbReference type="EC" id="2.4.1.17"/>
    </reaction>
</comment>
<keyword evidence="8" id="KW-0732">Signal</keyword>
<dbReference type="Gene3D" id="3.40.50.2000">
    <property type="entry name" value="Glycogen Phosphorylase B"/>
    <property type="match status" value="1"/>
</dbReference>
<dbReference type="Proteomes" id="UP000095283">
    <property type="component" value="Unplaced"/>
</dbReference>
<dbReference type="WBParaSite" id="Hba_20462">
    <property type="protein sequence ID" value="Hba_20462"/>
    <property type="gene ID" value="Hba_20462"/>
</dbReference>
<dbReference type="SUPFAM" id="SSF53756">
    <property type="entry name" value="UDP-Glycosyltransferase/glycogen phosphorylase"/>
    <property type="match status" value="1"/>
</dbReference>
<dbReference type="GO" id="GO:0015020">
    <property type="term" value="F:glucuronosyltransferase activity"/>
    <property type="evidence" value="ECO:0007669"/>
    <property type="project" value="UniProtKB-EC"/>
</dbReference>
<dbReference type="UniPathway" id="UPA00135">
    <property type="reaction ID" value="UER00198"/>
</dbReference>
<dbReference type="InterPro" id="IPR004469">
    <property type="entry name" value="PSP"/>
</dbReference>
<comment type="subcellular location">
    <subcellularLocation>
        <location evidence="1">Membrane</location>
        <topology evidence="1">Single-pass membrane protein</topology>
    </subcellularLocation>
</comment>
<name>A0A1I7XRU5_HETBA</name>
<evidence type="ECO:0000256" key="4">
    <source>
        <dbReference type="ARBA" id="ARBA00012544"/>
    </source>
</evidence>
<evidence type="ECO:0000256" key="8">
    <source>
        <dbReference type="ARBA" id="ARBA00022729"/>
    </source>
</evidence>
<dbReference type="GO" id="GO:0006564">
    <property type="term" value="P:L-serine biosynthetic process"/>
    <property type="evidence" value="ECO:0007669"/>
    <property type="project" value="InterPro"/>
</dbReference>
<dbReference type="CDD" id="cd03784">
    <property type="entry name" value="GT1_Gtf-like"/>
    <property type="match status" value="1"/>
</dbReference>
<dbReference type="PANTHER" id="PTHR48043">
    <property type="entry name" value="EG:EG0003.4 PROTEIN-RELATED"/>
    <property type="match status" value="1"/>
</dbReference>
<evidence type="ECO:0000313" key="14">
    <source>
        <dbReference type="Proteomes" id="UP000095283"/>
    </source>
</evidence>
<feature type="active site" description="Proton donor" evidence="13">
    <location>
        <position position="42"/>
    </location>
</feature>
<feature type="active site" description="Nucleophile" evidence="13">
    <location>
        <position position="40"/>
    </location>
</feature>
<accession>A0A1I7XRU5</accession>
<dbReference type="FunFam" id="3.40.50.2000:FF:000038">
    <property type="entry name" value="UDP-GlucuronosylTransferase"/>
    <property type="match status" value="1"/>
</dbReference>
<evidence type="ECO:0000256" key="3">
    <source>
        <dbReference type="ARBA" id="ARBA00009995"/>
    </source>
</evidence>
<evidence type="ECO:0000313" key="15">
    <source>
        <dbReference type="WBParaSite" id="Hba_20462"/>
    </source>
</evidence>
<organism evidence="14 15">
    <name type="scientific">Heterorhabditis bacteriophora</name>
    <name type="common">Entomopathogenic nematode worm</name>
    <dbReference type="NCBI Taxonomy" id="37862"/>
    <lineage>
        <taxon>Eukaryota</taxon>
        <taxon>Metazoa</taxon>
        <taxon>Ecdysozoa</taxon>
        <taxon>Nematoda</taxon>
        <taxon>Chromadorea</taxon>
        <taxon>Rhabditida</taxon>
        <taxon>Rhabditina</taxon>
        <taxon>Rhabditomorpha</taxon>
        <taxon>Strongyloidea</taxon>
        <taxon>Heterorhabditidae</taxon>
        <taxon>Heterorhabditis</taxon>
    </lineage>
</organism>
<evidence type="ECO:0000256" key="9">
    <source>
        <dbReference type="ARBA" id="ARBA00022989"/>
    </source>
</evidence>
<dbReference type="NCBIfam" id="TIGR01488">
    <property type="entry name" value="HAD-SF-IB"/>
    <property type="match status" value="1"/>
</dbReference>
<keyword evidence="5" id="KW-0328">Glycosyltransferase</keyword>
<keyword evidence="7" id="KW-0812">Transmembrane</keyword>
<protein>
    <recommendedName>
        <fullName evidence="4">glucuronosyltransferase</fullName>
        <ecNumber evidence="4">2.4.1.17</ecNumber>
    </recommendedName>
    <alternativeName>
        <fullName evidence="11">O-phosphoserine phosphohydrolase</fullName>
    </alternativeName>
</protein>
<reference evidence="15" key="1">
    <citation type="submission" date="2016-11" db="UniProtKB">
        <authorList>
            <consortium name="WormBaseParasite"/>
        </authorList>
    </citation>
    <scope>IDENTIFICATION</scope>
</reference>
<dbReference type="AlphaFoldDB" id="A0A1I7XRU5"/>
<dbReference type="InterPro" id="IPR050271">
    <property type="entry name" value="UDP-glycosyltransferase"/>
</dbReference>
<evidence type="ECO:0000256" key="12">
    <source>
        <dbReference type="ARBA" id="ARBA00047475"/>
    </source>
</evidence>
<keyword evidence="9" id="KW-1133">Transmembrane helix</keyword>
<dbReference type="Gene3D" id="3.40.50.1000">
    <property type="entry name" value="HAD superfamily/HAD-like"/>
    <property type="match status" value="1"/>
</dbReference>
<dbReference type="Pfam" id="PF00702">
    <property type="entry name" value="Hydrolase"/>
    <property type="match status" value="1"/>
</dbReference>
<comment type="similarity">
    <text evidence="3">Belongs to the UDP-glycosyltransferase family.</text>
</comment>
<dbReference type="PANTHER" id="PTHR48043:SF23">
    <property type="entry name" value="UDP-GLUCURONOSYLTRANSFERASE"/>
    <property type="match status" value="1"/>
</dbReference>
<dbReference type="InterPro" id="IPR002213">
    <property type="entry name" value="UDP_glucos_trans"/>
</dbReference>
<evidence type="ECO:0000256" key="6">
    <source>
        <dbReference type="ARBA" id="ARBA00022679"/>
    </source>
</evidence>
<proteinExistence type="inferred from homology"/>